<organism evidence="10 11">
    <name type="scientific">Aspergillus chevalieri</name>
    <name type="common">Eurotium chevalieri</name>
    <dbReference type="NCBI Taxonomy" id="182096"/>
    <lineage>
        <taxon>Eukaryota</taxon>
        <taxon>Fungi</taxon>
        <taxon>Dikarya</taxon>
        <taxon>Ascomycota</taxon>
        <taxon>Pezizomycotina</taxon>
        <taxon>Eurotiomycetes</taxon>
        <taxon>Eurotiomycetidae</taxon>
        <taxon>Eurotiales</taxon>
        <taxon>Aspergillaceae</taxon>
        <taxon>Aspergillus</taxon>
        <taxon>Aspergillus subgen. Aspergillus</taxon>
    </lineage>
</organism>
<keyword evidence="3" id="KW-0862">Zinc</keyword>
<reference evidence="10" key="2">
    <citation type="submission" date="2021-02" db="EMBL/GenBank/DDBJ databases">
        <title>Aspergillus chevalieri M1 genome sequence.</title>
        <authorList>
            <person name="Kadooka C."/>
            <person name="Mori K."/>
            <person name="Futagami T."/>
        </authorList>
    </citation>
    <scope>NUCLEOTIDE SEQUENCE</scope>
    <source>
        <strain evidence="10">M1</strain>
    </source>
</reference>
<sequence length="655" mass="73688">MSEASTSSSSPLVPRRHRRGLTRIAAACERCRRRKQKCDGRTPTCGACETAGASCIQSGRLVVHQSNSERDALRSQLKHLQQQHNSLLQQFDQLRAEVPRRDSGSVSDVLSKGTLTMVPSVLQQHDRALNSDIPYFGRILRPTFSRRSTVRNLDWSALSSAWDLWGDDAVPTHVHQASFVPVDFDVNAYRSLVDTFFDGRWPYLPVLHRPSFTSKHLTPFLSKSTTSPISNFMVNMVCAIAATEKSWLQHEDGQSHRAFFSRAVQDLHIVMGIDDLECVQCLLLLCMYGHNEPQSVNMWYTTSLALQLAIGTDLHRKESLTGQSLLCTEMSKRVFWCSYVMSCNMAINMGRPLGIHESDITTPLPLPLADDQLSDSCIHPSLSQTAISQVPDTSAFIHIIQLRKINAAIYQSFHSIGRCTNDSQGLDSLRTRYFSELNQWLMTAPRYPRPFCTFQTNEWFHIAFHHAMLSLYRPSRAIPMPSSEDLRICMESAIGLISSYTSLYARNRIKYTFVAIHSLFMAAVAMLYALRASPPLRQELTHPVVQTNIVTFLTLFRGISNGRAVGKKCCRIIERLGNSILSLFDDVTIPSAEVDTEFQSWFGLQTHTFPAATENQRGGLLDNETPQFSEIDLPWADLFVEGIDMGSTDVSGFFC</sequence>
<dbReference type="GO" id="GO:0043565">
    <property type="term" value="F:sequence-specific DNA binding"/>
    <property type="evidence" value="ECO:0007669"/>
    <property type="project" value="TreeGrafter"/>
</dbReference>
<keyword evidence="6" id="KW-0804">Transcription</keyword>
<dbReference type="PANTHER" id="PTHR47782">
    <property type="entry name" value="ZN(II)2CYS6 TRANSCRIPTION FACTOR (EUROFUNG)-RELATED"/>
    <property type="match status" value="1"/>
</dbReference>
<dbReference type="PROSITE" id="PS00463">
    <property type="entry name" value="ZN2_CY6_FUNGAL_1"/>
    <property type="match status" value="1"/>
</dbReference>
<keyword evidence="8" id="KW-0175">Coiled coil</keyword>
<dbReference type="GO" id="GO:0006351">
    <property type="term" value="P:DNA-templated transcription"/>
    <property type="evidence" value="ECO:0007669"/>
    <property type="project" value="InterPro"/>
</dbReference>
<comment type="subcellular location">
    <subcellularLocation>
        <location evidence="1">Nucleus</location>
    </subcellularLocation>
</comment>
<evidence type="ECO:0000256" key="1">
    <source>
        <dbReference type="ARBA" id="ARBA00004123"/>
    </source>
</evidence>
<dbReference type="Pfam" id="PF00172">
    <property type="entry name" value="Zn_clus"/>
    <property type="match status" value="1"/>
</dbReference>
<keyword evidence="2" id="KW-0479">Metal-binding</keyword>
<dbReference type="GO" id="GO:0008270">
    <property type="term" value="F:zinc ion binding"/>
    <property type="evidence" value="ECO:0007669"/>
    <property type="project" value="InterPro"/>
</dbReference>
<dbReference type="EMBL" id="AP024422">
    <property type="protein sequence ID" value="BCR91194.1"/>
    <property type="molecule type" value="Genomic_DNA"/>
</dbReference>
<accession>A0A7R7VW26</accession>
<evidence type="ECO:0000256" key="7">
    <source>
        <dbReference type="ARBA" id="ARBA00023242"/>
    </source>
</evidence>
<evidence type="ECO:0000313" key="10">
    <source>
        <dbReference type="EMBL" id="BCR91194.1"/>
    </source>
</evidence>
<dbReference type="RefSeq" id="XP_043139716.1">
    <property type="nucleotide sequence ID" value="XM_043282326.1"/>
</dbReference>
<protein>
    <recommendedName>
        <fullName evidence="9">Zn(2)-C6 fungal-type domain-containing protein</fullName>
    </recommendedName>
</protein>
<evidence type="ECO:0000313" key="11">
    <source>
        <dbReference type="Proteomes" id="UP000637239"/>
    </source>
</evidence>
<proteinExistence type="predicted"/>
<dbReference type="InterPro" id="IPR036864">
    <property type="entry name" value="Zn2-C6_fun-type_DNA-bd_sf"/>
</dbReference>
<dbReference type="GO" id="GO:0045944">
    <property type="term" value="P:positive regulation of transcription by RNA polymerase II"/>
    <property type="evidence" value="ECO:0007669"/>
    <property type="project" value="TreeGrafter"/>
</dbReference>
<keyword evidence="7" id="KW-0539">Nucleus</keyword>
<dbReference type="Pfam" id="PF04082">
    <property type="entry name" value="Fungal_trans"/>
    <property type="match status" value="1"/>
</dbReference>
<evidence type="ECO:0000256" key="4">
    <source>
        <dbReference type="ARBA" id="ARBA00023015"/>
    </source>
</evidence>
<name>A0A7R7VW26_ASPCH</name>
<dbReference type="InterPro" id="IPR007219">
    <property type="entry name" value="XnlR_reg_dom"/>
</dbReference>
<dbReference type="CDD" id="cd12148">
    <property type="entry name" value="fungal_TF_MHR"/>
    <property type="match status" value="1"/>
</dbReference>
<dbReference type="GeneID" id="66985552"/>
<dbReference type="InterPro" id="IPR052202">
    <property type="entry name" value="Yeast_MetPath_Reg"/>
</dbReference>
<evidence type="ECO:0000259" key="9">
    <source>
        <dbReference type="PROSITE" id="PS50048"/>
    </source>
</evidence>
<dbReference type="PANTHER" id="PTHR47782:SF12">
    <property type="entry name" value="ZN(II)2CYS6 TRANSCRIPTION FACTOR (EUROFUNG)"/>
    <property type="match status" value="1"/>
</dbReference>
<feature type="coiled-coil region" evidence="8">
    <location>
        <begin position="63"/>
        <end position="97"/>
    </location>
</feature>
<keyword evidence="4" id="KW-0805">Transcription regulation</keyword>
<dbReference type="SUPFAM" id="SSF57701">
    <property type="entry name" value="Zn2/Cys6 DNA-binding domain"/>
    <property type="match status" value="1"/>
</dbReference>
<evidence type="ECO:0000256" key="5">
    <source>
        <dbReference type="ARBA" id="ARBA00023125"/>
    </source>
</evidence>
<dbReference type="InterPro" id="IPR001138">
    <property type="entry name" value="Zn2Cys6_DnaBD"/>
</dbReference>
<dbReference type="AlphaFoldDB" id="A0A7R7VW26"/>
<gene>
    <name evidence="10" type="ORF">ACHE_70037A</name>
</gene>
<dbReference type="PROSITE" id="PS50048">
    <property type="entry name" value="ZN2_CY6_FUNGAL_2"/>
    <property type="match status" value="1"/>
</dbReference>
<dbReference type="Gene3D" id="4.10.240.10">
    <property type="entry name" value="Zn(2)-C6 fungal-type DNA-binding domain"/>
    <property type="match status" value="1"/>
</dbReference>
<keyword evidence="11" id="KW-1185">Reference proteome</keyword>
<dbReference type="Proteomes" id="UP000637239">
    <property type="component" value="Chromosome 7"/>
</dbReference>
<dbReference type="GO" id="GO:0000981">
    <property type="term" value="F:DNA-binding transcription factor activity, RNA polymerase II-specific"/>
    <property type="evidence" value="ECO:0007669"/>
    <property type="project" value="InterPro"/>
</dbReference>
<reference evidence="10" key="1">
    <citation type="submission" date="2021-01" db="EMBL/GenBank/DDBJ databases">
        <authorList>
            <consortium name="Aspergillus chevalieri M1 genome sequencing consortium"/>
            <person name="Kazuki M."/>
            <person name="Futagami T."/>
        </authorList>
    </citation>
    <scope>NUCLEOTIDE SEQUENCE</scope>
    <source>
        <strain evidence="10">M1</strain>
    </source>
</reference>
<keyword evidence="5" id="KW-0238">DNA-binding</keyword>
<dbReference type="KEGG" id="ache:ACHE_70037A"/>
<evidence type="ECO:0000256" key="8">
    <source>
        <dbReference type="SAM" id="Coils"/>
    </source>
</evidence>
<dbReference type="GO" id="GO:0005634">
    <property type="term" value="C:nucleus"/>
    <property type="evidence" value="ECO:0007669"/>
    <property type="project" value="UniProtKB-SubCell"/>
</dbReference>
<dbReference type="CDD" id="cd00067">
    <property type="entry name" value="GAL4"/>
    <property type="match status" value="1"/>
</dbReference>
<dbReference type="SMART" id="SM00906">
    <property type="entry name" value="Fungal_trans"/>
    <property type="match status" value="1"/>
</dbReference>
<evidence type="ECO:0000256" key="6">
    <source>
        <dbReference type="ARBA" id="ARBA00023163"/>
    </source>
</evidence>
<dbReference type="SMART" id="SM00066">
    <property type="entry name" value="GAL4"/>
    <property type="match status" value="1"/>
</dbReference>
<feature type="domain" description="Zn(2)-C6 fungal-type" evidence="9">
    <location>
        <begin position="27"/>
        <end position="57"/>
    </location>
</feature>
<evidence type="ECO:0000256" key="3">
    <source>
        <dbReference type="ARBA" id="ARBA00022833"/>
    </source>
</evidence>
<evidence type="ECO:0000256" key="2">
    <source>
        <dbReference type="ARBA" id="ARBA00022723"/>
    </source>
</evidence>